<feature type="domain" description="N-acetyltransferase" evidence="1">
    <location>
        <begin position="8"/>
        <end position="169"/>
    </location>
</feature>
<gene>
    <name evidence="2" type="ordered locus">Fnod_1206</name>
</gene>
<accession>A7HMC0</accession>
<dbReference type="AlphaFoldDB" id="A7HMC0"/>
<dbReference type="OrthoDB" id="9795206at2"/>
<dbReference type="PANTHER" id="PTHR43415">
    <property type="entry name" value="SPERMIDINE N(1)-ACETYLTRANSFERASE"/>
    <property type="match status" value="1"/>
</dbReference>
<reference evidence="2 3" key="2">
    <citation type="journal article" date="2009" name="Proc. Natl. Acad. Sci. U.S.A.">
        <title>On the chimeric nature, thermophilic origin, and phylogenetic placement of the Thermotogales.</title>
        <authorList>
            <person name="Zhaxybayeva O."/>
            <person name="Swithers K.S."/>
            <person name="Lapierre P."/>
            <person name="Fournier G.P."/>
            <person name="Bickhart D.M."/>
            <person name="DeBoy R.T."/>
            <person name="Nelson K.E."/>
            <person name="Nesbo C.L."/>
            <person name="Doolittle W.F."/>
            <person name="Gogarten J.P."/>
            <person name="Noll K.M."/>
        </authorList>
    </citation>
    <scope>NUCLEOTIDE SEQUENCE [LARGE SCALE GENOMIC DNA]</scope>
    <source>
        <strain evidence="3">ATCC 35602 / DSM 5306 / Rt17-B1</strain>
    </source>
</reference>
<proteinExistence type="predicted"/>
<dbReference type="EMBL" id="CP000771">
    <property type="protein sequence ID" value="ABS61053.1"/>
    <property type="molecule type" value="Genomic_DNA"/>
</dbReference>
<dbReference type="SUPFAM" id="SSF55729">
    <property type="entry name" value="Acyl-CoA N-acyltransferases (Nat)"/>
    <property type="match status" value="1"/>
</dbReference>
<dbReference type="PROSITE" id="PS51186">
    <property type="entry name" value="GNAT"/>
    <property type="match status" value="1"/>
</dbReference>
<dbReference type="STRING" id="381764.Fnod_1206"/>
<keyword evidence="3" id="KW-1185">Reference proteome</keyword>
<keyword evidence="2" id="KW-0808">Transferase</keyword>
<dbReference type="CDD" id="cd04301">
    <property type="entry name" value="NAT_SF"/>
    <property type="match status" value="1"/>
</dbReference>
<evidence type="ECO:0000313" key="3">
    <source>
        <dbReference type="Proteomes" id="UP000002415"/>
    </source>
</evidence>
<dbReference type="GO" id="GO:0016747">
    <property type="term" value="F:acyltransferase activity, transferring groups other than amino-acyl groups"/>
    <property type="evidence" value="ECO:0007669"/>
    <property type="project" value="InterPro"/>
</dbReference>
<name>A7HMC0_FERNB</name>
<dbReference type="InterPro" id="IPR016181">
    <property type="entry name" value="Acyl_CoA_acyltransferase"/>
</dbReference>
<evidence type="ECO:0000313" key="2">
    <source>
        <dbReference type="EMBL" id="ABS61053.1"/>
    </source>
</evidence>
<dbReference type="RefSeq" id="WP_011994363.1">
    <property type="nucleotide sequence ID" value="NC_009718.1"/>
</dbReference>
<protein>
    <submittedName>
        <fullName evidence="2">GCN5-related N-acetyltransferase</fullName>
    </submittedName>
</protein>
<organism evidence="2 3">
    <name type="scientific">Fervidobacterium nodosum (strain ATCC 35602 / DSM 5306 / Rt17-B1)</name>
    <dbReference type="NCBI Taxonomy" id="381764"/>
    <lineage>
        <taxon>Bacteria</taxon>
        <taxon>Thermotogati</taxon>
        <taxon>Thermotogota</taxon>
        <taxon>Thermotogae</taxon>
        <taxon>Thermotogales</taxon>
        <taxon>Fervidobacteriaceae</taxon>
        <taxon>Fervidobacterium</taxon>
    </lineage>
</organism>
<dbReference type="Pfam" id="PF13302">
    <property type="entry name" value="Acetyltransf_3"/>
    <property type="match status" value="1"/>
</dbReference>
<dbReference type="HOGENOM" id="CLU_013985_3_2_0"/>
<dbReference type="eggNOG" id="COG1670">
    <property type="taxonomic scope" value="Bacteria"/>
</dbReference>
<dbReference type="PANTHER" id="PTHR43415:SF3">
    <property type="entry name" value="GNAT-FAMILY ACETYLTRANSFERASE"/>
    <property type="match status" value="1"/>
</dbReference>
<reference evidence="2 3" key="1">
    <citation type="submission" date="2007-07" db="EMBL/GenBank/DDBJ databases">
        <title>Complete sequence of Fervidobacterium nodosum Rt17-B1.</title>
        <authorList>
            <consortium name="US DOE Joint Genome Institute"/>
            <person name="Copeland A."/>
            <person name="Lucas S."/>
            <person name="Lapidus A."/>
            <person name="Barry K."/>
            <person name="Glavina del Rio T."/>
            <person name="Dalin E."/>
            <person name="Tice H."/>
            <person name="Pitluck S."/>
            <person name="Saunders E."/>
            <person name="Brettin T."/>
            <person name="Bruce D."/>
            <person name="Detter J.C."/>
            <person name="Han C."/>
            <person name="Schmutz J."/>
            <person name="Larimer F."/>
            <person name="Land M."/>
            <person name="Hauser L."/>
            <person name="Kyrpides N."/>
            <person name="Mikhailova N."/>
            <person name="Nelson K."/>
            <person name="Gogarten J.P."/>
            <person name="Noll K."/>
            <person name="Richardson P."/>
        </authorList>
    </citation>
    <scope>NUCLEOTIDE SEQUENCE [LARGE SCALE GENOMIC DNA]</scope>
    <source>
        <strain evidence="3">ATCC 35602 / DSM 5306 / Rt17-B1</strain>
    </source>
</reference>
<dbReference type="Gene3D" id="3.40.630.30">
    <property type="match status" value="1"/>
</dbReference>
<dbReference type="InterPro" id="IPR000182">
    <property type="entry name" value="GNAT_dom"/>
</dbReference>
<dbReference type="KEGG" id="fno:Fnod_1206"/>
<dbReference type="Proteomes" id="UP000002415">
    <property type="component" value="Chromosome"/>
</dbReference>
<evidence type="ECO:0000259" key="1">
    <source>
        <dbReference type="PROSITE" id="PS51186"/>
    </source>
</evidence>
<sequence>MIIKGKISKIRPLEIGDSKILVEYLNNEEVKEYLSLVFPINNFLEEEWIKRNAISHNNLTFAIEADNKIIGTVGFKDIDWIARSAEYGIAIYTPEYWNKGIGTEVTQLMLRYGFEYLNLNRIWLRVFENNPRAQRVYEKCGFIQEGRERQGRYYKGHYWDVIRMSILAEEYWRIMSEY</sequence>